<accession>A0A9D4GKN0</accession>
<proteinExistence type="predicted"/>
<comment type="caution">
    <text evidence="1">The sequence shown here is derived from an EMBL/GenBank/DDBJ whole genome shotgun (WGS) entry which is preliminary data.</text>
</comment>
<evidence type="ECO:0000313" key="1">
    <source>
        <dbReference type="EMBL" id="KAH3817196.1"/>
    </source>
</evidence>
<dbReference type="AlphaFoldDB" id="A0A9D4GKN0"/>
<evidence type="ECO:0000313" key="2">
    <source>
        <dbReference type="Proteomes" id="UP000828390"/>
    </source>
</evidence>
<dbReference type="EMBL" id="JAIWYP010000005">
    <property type="protein sequence ID" value="KAH3817196.1"/>
    <property type="molecule type" value="Genomic_DNA"/>
</dbReference>
<reference evidence="1" key="1">
    <citation type="journal article" date="2019" name="bioRxiv">
        <title>The Genome of the Zebra Mussel, Dreissena polymorpha: A Resource for Invasive Species Research.</title>
        <authorList>
            <person name="McCartney M.A."/>
            <person name="Auch B."/>
            <person name="Kono T."/>
            <person name="Mallez S."/>
            <person name="Zhang Y."/>
            <person name="Obille A."/>
            <person name="Becker A."/>
            <person name="Abrahante J.E."/>
            <person name="Garbe J."/>
            <person name="Badalamenti J.P."/>
            <person name="Herman A."/>
            <person name="Mangelson H."/>
            <person name="Liachko I."/>
            <person name="Sullivan S."/>
            <person name="Sone E.D."/>
            <person name="Koren S."/>
            <person name="Silverstein K.A.T."/>
            <person name="Beckman K.B."/>
            <person name="Gohl D.M."/>
        </authorList>
    </citation>
    <scope>NUCLEOTIDE SEQUENCE</scope>
    <source>
        <strain evidence="1">Duluth1</strain>
        <tissue evidence="1">Whole animal</tissue>
    </source>
</reference>
<name>A0A9D4GKN0_DREPO</name>
<sequence length="95" mass="10772">MDNNRIHIIAAQKDYENCPQVQYEHVASTSPTELSNVIQFNTLEHQYNTVPTHPVDMKTISQIPSNINSPRKLFLIHPHAAAALEQHKCMVVLSL</sequence>
<dbReference type="Proteomes" id="UP000828390">
    <property type="component" value="Unassembled WGS sequence"/>
</dbReference>
<protein>
    <submittedName>
        <fullName evidence="1">Uncharacterized protein</fullName>
    </submittedName>
</protein>
<gene>
    <name evidence="1" type="ORF">DPMN_118726</name>
</gene>
<organism evidence="1 2">
    <name type="scientific">Dreissena polymorpha</name>
    <name type="common">Zebra mussel</name>
    <name type="synonym">Mytilus polymorpha</name>
    <dbReference type="NCBI Taxonomy" id="45954"/>
    <lineage>
        <taxon>Eukaryota</taxon>
        <taxon>Metazoa</taxon>
        <taxon>Spiralia</taxon>
        <taxon>Lophotrochozoa</taxon>
        <taxon>Mollusca</taxon>
        <taxon>Bivalvia</taxon>
        <taxon>Autobranchia</taxon>
        <taxon>Heteroconchia</taxon>
        <taxon>Euheterodonta</taxon>
        <taxon>Imparidentia</taxon>
        <taxon>Neoheterodontei</taxon>
        <taxon>Myida</taxon>
        <taxon>Dreissenoidea</taxon>
        <taxon>Dreissenidae</taxon>
        <taxon>Dreissena</taxon>
    </lineage>
</organism>
<keyword evidence="2" id="KW-1185">Reference proteome</keyword>
<reference evidence="1" key="2">
    <citation type="submission" date="2020-11" db="EMBL/GenBank/DDBJ databases">
        <authorList>
            <person name="McCartney M.A."/>
            <person name="Auch B."/>
            <person name="Kono T."/>
            <person name="Mallez S."/>
            <person name="Becker A."/>
            <person name="Gohl D.M."/>
            <person name="Silverstein K.A.T."/>
            <person name="Koren S."/>
            <person name="Bechman K.B."/>
            <person name="Herman A."/>
            <person name="Abrahante J.E."/>
            <person name="Garbe J."/>
        </authorList>
    </citation>
    <scope>NUCLEOTIDE SEQUENCE</scope>
    <source>
        <strain evidence="1">Duluth1</strain>
        <tissue evidence="1">Whole animal</tissue>
    </source>
</reference>